<keyword evidence="13" id="KW-1185">Reference proteome</keyword>
<dbReference type="EC" id="3.6.1.54" evidence="10"/>
<dbReference type="NCBIfam" id="TIGR01854">
    <property type="entry name" value="lipid_A_lpxH"/>
    <property type="match status" value="1"/>
</dbReference>
<dbReference type="Gene3D" id="3.60.21.10">
    <property type="match status" value="1"/>
</dbReference>
<feature type="binding site" evidence="10">
    <location>
        <position position="46"/>
    </location>
    <ligand>
        <name>Mn(2+)</name>
        <dbReference type="ChEBI" id="CHEBI:29035"/>
        <label>1</label>
    </ligand>
</feature>
<evidence type="ECO:0000256" key="10">
    <source>
        <dbReference type="HAMAP-Rule" id="MF_00575"/>
    </source>
</evidence>
<feature type="binding site" evidence="10">
    <location>
        <position position="128"/>
    </location>
    <ligand>
        <name>substrate</name>
    </ligand>
</feature>
<keyword evidence="8 10" id="KW-0472">Membrane</keyword>
<evidence type="ECO:0000313" key="12">
    <source>
        <dbReference type="EMBL" id="MFC3702576.1"/>
    </source>
</evidence>
<evidence type="ECO:0000256" key="9">
    <source>
        <dbReference type="ARBA" id="ARBA00023211"/>
    </source>
</evidence>
<keyword evidence="5 10" id="KW-0479">Metal-binding</keyword>
<feature type="domain" description="Calcineurin-like phosphoesterase" evidence="11">
    <location>
        <begin position="9"/>
        <end position="203"/>
    </location>
</feature>
<dbReference type="SUPFAM" id="SSF56300">
    <property type="entry name" value="Metallo-dependent phosphatases"/>
    <property type="match status" value="1"/>
</dbReference>
<sequence>MNKSYRNALFISDLHLSEERPACNRAFFSFLEWVPEKTEALFILGDFFDYWVGDDLPSEVAQAVALSLRKLSIEKQIDLYFLAGNRDFAIGQQYCNDANMTLLCEESLFEIAGKTTAVSHGDIYCTDDISYQRYRKVIRHPWVLKSLLSLPKPWRVKIAEKLRQASKEKFQRSPYYIDVTPKAISEALDQLKCEILVHGHTHMADIHLANEPEAYPKRIVLGDWHEAGWYLELSESGERLHRFSIDAPLFAKN</sequence>
<keyword evidence="6 10" id="KW-0378">Hydrolase</keyword>
<keyword evidence="2 10" id="KW-0444">Lipid biosynthesis</keyword>
<dbReference type="Proteomes" id="UP001595710">
    <property type="component" value="Unassembled WGS sequence"/>
</dbReference>
<feature type="binding site" evidence="10">
    <location>
        <position position="46"/>
    </location>
    <ligand>
        <name>Mn(2+)</name>
        <dbReference type="ChEBI" id="CHEBI:29035"/>
        <label>2</label>
    </ligand>
</feature>
<accession>A0ABV7WTQ0</accession>
<dbReference type="InterPro" id="IPR043461">
    <property type="entry name" value="LpxH-like"/>
</dbReference>
<dbReference type="PANTHER" id="PTHR34990:SF1">
    <property type="entry name" value="UDP-2,3-DIACYLGLUCOSAMINE HYDROLASE"/>
    <property type="match status" value="1"/>
</dbReference>
<keyword evidence="7 10" id="KW-0443">Lipid metabolism</keyword>
<evidence type="ECO:0000256" key="7">
    <source>
        <dbReference type="ARBA" id="ARBA00023098"/>
    </source>
</evidence>
<keyword evidence="4 10" id="KW-0441">Lipid A biosynthesis</keyword>
<comment type="pathway">
    <text evidence="10">Glycolipid biosynthesis; lipid IV(A) biosynthesis; lipid IV(A) from (3R)-3-hydroxytetradecanoyl-[acyl-carrier-protein] and UDP-N-acetyl-alpha-D-glucosamine: step 4/6.</text>
</comment>
<feature type="binding site" evidence="10">
    <location>
        <begin position="85"/>
        <end position="86"/>
    </location>
    <ligand>
        <name>substrate</name>
    </ligand>
</feature>
<proteinExistence type="inferred from homology"/>
<feature type="binding site" evidence="10">
    <location>
        <position position="85"/>
    </location>
    <ligand>
        <name>Mn(2+)</name>
        <dbReference type="ChEBI" id="CHEBI:29035"/>
        <label>2</label>
    </ligand>
</feature>
<evidence type="ECO:0000256" key="2">
    <source>
        <dbReference type="ARBA" id="ARBA00022516"/>
    </source>
</evidence>
<evidence type="ECO:0000256" key="1">
    <source>
        <dbReference type="ARBA" id="ARBA00022475"/>
    </source>
</evidence>
<comment type="subcellular location">
    <subcellularLocation>
        <location evidence="10">Cell inner membrane</location>
        <topology evidence="10">Peripheral membrane protein</topology>
        <orientation evidence="10">Cytoplasmic side</orientation>
    </subcellularLocation>
</comment>
<comment type="function">
    <text evidence="10">Hydrolyzes the pyrophosphate bond of UDP-2,3-diacylglucosamine to yield 2,3-diacylglucosamine 1-phosphate (lipid X) and UMP by catalyzing the attack of water at the alpha-P atom. Involved in the biosynthesis of lipid A, a phosphorylated glycolipid that anchors the lipopolysaccharide to the outer membrane of the cell.</text>
</comment>
<protein>
    <recommendedName>
        <fullName evidence="10">UDP-2,3-diacylglucosamine hydrolase</fullName>
        <ecNumber evidence="10">3.6.1.54</ecNumber>
    </recommendedName>
    <alternativeName>
        <fullName evidence="10">UDP-2,3-diacylglucosamine diphosphatase</fullName>
    </alternativeName>
</protein>
<dbReference type="HAMAP" id="MF_00575">
    <property type="entry name" value="LpxH"/>
    <property type="match status" value="1"/>
</dbReference>
<dbReference type="EMBL" id="JBHRYN010000013">
    <property type="protein sequence ID" value="MFC3702576.1"/>
    <property type="molecule type" value="Genomic_DNA"/>
</dbReference>
<dbReference type="CDD" id="cd07398">
    <property type="entry name" value="MPP_YbbF-LpxH"/>
    <property type="match status" value="1"/>
</dbReference>
<feature type="binding site" evidence="10">
    <location>
        <position position="202"/>
    </location>
    <ligand>
        <name>Mn(2+)</name>
        <dbReference type="ChEBI" id="CHEBI:29035"/>
        <label>1</label>
    </ligand>
</feature>
<dbReference type="RefSeq" id="WP_290281977.1">
    <property type="nucleotide sequence ID" value="NZ_JAUFQI010000001.1"/>
</dbReference>
<feature type="binding site" evidence="10">
    <location>
        <position position="120"/>
    </location>
    <ligand>
        <name>Mn(2+)</name>
        <dbReference type="ChEBI" id="CHEBI:29035"/>
        <label>2</label>
    </ligand>
</feature>
<feature type="binding site" evidence="10">
    <location>
        <position position="166"/>
    </location>
    <ligand>
        <name>substrate</name>
    </ligand>
</feature>
<feature type="binding site" evidence="10">
    <location>
        <position position="13"/>
    </location>
    <ligand>
        <name>Mn(2+)</name>
        <dbReference type="ChEBI" id="CHEBI:29035"/>
        <label>1</label>
    </ligand>
</feature>
<comment type="catalytic activity">
    <reaction evidence="10">
        <text>UDP-2-N,3-O-bis[(3R)-3-hydroxytetradecanoyl]-alpha-D-glucosamine + H2O = 2-N,3-O-bis[(3R)-3-hydroxytetradecanoyl]-alpha-D-glucosaminyl 1-phosphate + UMP + 2 H(+)</text>
        <dbReference type="Rhea" id="RHEA:25213"/>
        <dbReference type="ChEBI" id="CHEBI:15377"/>
        <dbReference type="ChEBI" id="CHEBI:15378"/>
        <dbReference type="ChEBI" id="CHEBI:57865"/>
        <dbReference type="ChEBI" id="CHEBI:57957"/>
        <dbReference type="ChEBI" id="CHEBI:78847"/>
        <dbReference type="EC" id="3.6.1.54"/>
    </reaction>
</comment>
<organism evidence="12 13">
    <name type="scientific">Reinekea marina</name>
    <dbReference type="NCBI Taxonomy" id="1310421"/>
    <lineage>
        <taxon>Bacteria</taxon>
        <taxon>Pseudomonadati</taxon>
        <taxon>Pseudomonadota</taxon>
        <taxon>Gammaproteobacteria</taxon>
        <taxon>Oceanospirillales</taxon>
        <taxon>Saccharospirillaceae</taxon>
        <taxon>Reinekea</taxon>
    </lineage>
</organism>
<evidence type="ECO:0000259" key="11">
    <source>
        <dbReference type="Pfam" id="PF00149"/>
    </source>
</evidence>
<name>A0ABV7WTQ0_9GAMM</name>
<comment type="similarity">
    <text evidence="10">Belongs to the LpxH family.</text>
</comment>
<dbReference type="NCBIfam" id="NF003743">
    <property type="entry name" value="PRK05340.1"/>
    <property type="match status" value="1"/>
</dbReference>
<comment type="caution">
    <text evidence="12">The sequence shown here is derived from an EMBL/GenBank/DDBJ whole genome shotgun (WGS) entry which is preliminary data.</text>
</comment>
<dbReference type="InterPro" id="IPR010138">
    <property type="entry name" value="UDP-diacylglucosamine_Hdrlase"/>
</dbReference>
<feature type="binding site" evidence="10">
    <location>
        <position position="200"/>
    </location>
    <ligand>
        <name>Mn(2+)</name>
        <dbReference type="ChEBI" id="CHEBI:29035"/>
        <label>2</label>
    </ligand>
</feature>
<feature type="binding site" evidence="10">
    <location>
        <position position="15"/>
    </location>
    <ligand>
        <name>Mn(2+)</name>
        <dbReference type="ChEBI" id="CHEBI:29035"/>
        <label>1</label>
    </ligand>
</feature>
<dbReference type="PANTHER" id="PTHR34990">
    <property type="entry name" value="UDP-2,3-DIACYLGLUCOSAMINE HYDROLASE-RELATED"/>
    <property type="match status" value="1"/>
</dbReference>
<keyword evidence="3 10" id="KW-0997">Cell inner membrane</keyword>
<evidence type="ECO:0000256" key="4">
    <source>
        <dbReference type="ARBA" id="ARBA00022556"/>
    </source>
</evidence>
<reference evidence="13" key="1">
    <citation type="journal article" date="2019" name="Int. J. Syst. Evol. Microbiol.">
        <title>The Global Catalogue of Microorganisms (GCM) 10K type strain sequencing project: providing services to taxonomists for standard genome sequencing and annotation.</title>
        <authorList>
            <consortium name="The Broad Institute Genomics Platform"/>
            <consortium name="The Broad Institute Genome Sequencing Center for Infectious Disease"/>
            <person name="Wu L."/>
            <person name="Ma J."/>
        </authorList>
    </citation>
    <scope>NUCLEOTIDE SEQUENCE [LARGE SCALE GENOMIC DNA]</scope>
    <source>
        <strain evidence="13">CECT 8288</strain>
    </source>
</reference>
<evidence type="ECO:0000256" key="8">
    <source>
        <dbReference type="ARBA" id="ARBA00023136"/>
    </source>
</evidence>
<evidence type="ECO:0000256" key="3">
    <source>
        <dbReference type="ARBA" id="ARBA00022519"/>
    </source>
</evidence>
<dbReference type="InterPro" id="IPR004843">
    <property type="entry name" value="Calcineurin-like_PHP"/>
</dbReference>
<dbReference type="InterPro" id="IPR029052">
    <property type="entry name" value="Metallo-depent_PP-like"/>
</dbReference>
<gene>
    <name evidence="10" type="primary">lpxH</name>
    <name evidence="12" type="ORF">ACFOND_13090</name>
</gene>
<comment type="caution">
    <text evidence="10">Lacks conserved residue(s) required for the propagation of feature annotation.</text>
</comment>
<evidence type="ECO:0000256" key="5">
    <source>
        <dbReference type="ARBA" id="ARBA00022723"/>
    </source>
</evidence>
<evidence type="ECO:0000256" key="6">
    <source>
        <dbReference type="ARBA" id="ARBA00022801"/>
    </source>
</evidence>
<dbReference type="GO" id="GO:0016787">
    <property type="term" value="F:hydrolase activity"/>
    <property type="evidence" value="ECO:0007669"/>
    <property type="project" value="UniProtKB-KW"/>
</dbReference>
<comment type="cofactor">
    <cofactor evidence="10">
        <name>Mn(2+)</name>
        <dbReference type="ChEBI" id="CHEBI:29035"/>
    </cofactor>
    <text evidence="10">Binds 2 Mn(2+) ions per subunit in a binuclear metal center.</text>
</comment>
<evidence type="ECO:0000313" key="13">
    <source>
        <dbReference type="Proteomes" id="UP001595710"/>
    </source>
</evidence>
<dbReference type="Pfam" id="PF00149">
    <property type="entry name" value="Metallophos"/>
    <property type="match status" value="1"/>
</dbReference>
<feature type="binding site" evidence="10">
    <location>
        <position position="200"/>
    </location>
    <ligand>
        <name>substrate</name>
    </ligand>
</feature>
<keyword evidence="9 10" id="KW-0464">Manganese</keyword>
<keyword evidence="1 10" id="KW-1003">Cell membrane</keyword>